<reference evidence="2" key="2">
    <citation type="submission" date="2015-01" db="EMBL/GenBank/DDBJ databases">
        <title>Evolutionary Origins and Diversification of the Mycorrhizal Mutualists.</title>
        <authorList>
            <consortium name="DOE Joint Genome Institute"/>
            <consortium name="Mycorrhizal Genomics Consortium"/>
            <person name="Kohler A."/>
            <person name="Kuo A."/>
            <person name="Nagy L.G."/>
            <person name="Floudas D."/>
            <person name="Copeland A."/>
            <person name="Barry K.W."/>
            <person name="Cichocki N."/>
            <person name="Veneault-Fourrey C."/>
            <person name="LaButti K."/>
            <person name="Lindquist E.A."/>
            <person name="Lipzen A."/>
            <person name="Lundell T."/>
            <person name="Morin E."/>
            <person name="Murat C."/>
            <person name="Riley R."/>
            <person name="Ohm R."/>
            <person name="Sun H."/>
            <person name="Tunlid A."/>
            <person name="Henrissat B."/>
            <person name="Grigoriev I.V."/>
            <person name="Hibbett D.S."/>
            <person name="Martin F."/>
        </authorList>
    </citation>
    <scope>NUCLEOTIDE SEQUENCE [LARGE SCALE GENOMIC DNA]</scope>
    <source>
        <strain evidence="2">Marx 270</strain>
    </source>
</reference>
<sequence>MRKTKRRGKRHWNELRVKLRFPQGTASPEKTAFWANEMDSPHLIFLPNEKSSSRPELRPRMIQLTTLRQWMKRQGSDHEDGPSFLRHFLQRYTRLHSNIW</sequence>
<accession>A0A0C3KBN6</accession>
<name>A0A0C3KBN6_PISTI</name>
<dbReference type="InParanoid" id="A0A0C3KBN6"/>
<evidence type="ECO:0000313" key="1">
    <source>
        <dbReference type="EMBL" id="KIO07057.1"/>
    </source>
</evidence>
<protein>
    <submittedName>
        <fullName evidence="1">Uncharacterized protein</fullName>
    </submittedName>
</protein>
<evidence type="ECO:0000313" key="2">
    <source>
        <dbReference type="Proteomes" id="UP000054217"/>
    </source>
</evidence>
<gene>
    <name evidence="1" type="ORF">M404DRAFT_998493</name>
</gene>
<proteinExistence type="predicted"/>
<organism evidence="1 2">
    <name type="scientific">Pisolithus tinctorius Marx 270</name>
    <dbReference type="NCBI Taxonomy" id="870435"/>
    <lineage>
        <taxon>Eukaryota</taxon>
        <taxon>Fungi</taxon>
        <taxon>Dikarya</taxon>
        <taxon>Basidiomycota</taxon>
        <taxon>Agaricomycotina</taxon>
        <taxon>Agaricomycetes</taxon>
        <taxon>Agaricomycetidae</taxon>
        <taxon>Boletales</taxon>
        <taxon>Sclerodermatineae</taxon>
        <taxon>Pisolithaceae</taxon>
        <taxon>Pisolithus</taxon>
    </lineage>
</organism>
<dbReference type="AlphaFoldDB" id="A0A0C3KBN6"/>
<reference evidence="1 2" key="1">
    <citation type="submission" date="2014-04" db="EMBL/GenBank/DDBJ databases">
        <authorList>
            <consortium name="DOE Joint Genome Institute"/>
            <person name="Kuo A."/>
            <person name="Kohler A."/>
            <person name="Costa M.D."/>
            <person name="Nagy L.G."/>
            <person name="Floudas D."/>
            <person name="Copeland A."/>
            <person name="Barry K.W."/>
            <person name="Cichocki N."/>
            <person name="Veneault-Fourrey C."/>
            <person name="LaButti K."/>
            <person name="Lindquist E.A."/>
            <person name="Lipzen A."/>
            <person name="Lundell T."/>
            <person name="Morin E."/>
            <person name="Murat C."/>
            <person name="Sun H."/>
            <person name="Tunlid A."/>
            <person name="Henrissat B."/>
            <person name="Grigoriev I.V."/>
            <person name="Hibbett D.S."/>
            <person name="Martin F."/>
            <person name="Nordberg H.P."/>
            <person name="Cantor M.N."/>
            <person name="Hua S.X."/>
        </authorList>
    </citation>
    <scope>NUCLEOTIDE SEQUENCE [LARGE SCALE GENOMIC DNA]</scope>
    <source>
        <strain evidence="1 2">Marx 270</strain>
    </source>
</reference>
<dbReference type="HOGENOM" id="CLU_2307165_0_0_1"/>
<dbReference type="EMBL" id="KN831961">
    <property type="protein sequence ID" value="KIO07057.1"/>
    <property type="molecule type" value="Genomic_DNA"/>
</dbReference>
<dbReference type="Proteomes" id="UP000054217">
    <property type="component" value="Unassembled WGS sequence"/>
</dbReference>
<keyword evidence="2" id="KW-1185">Reference proteome</keyword>